<dbReference type="InterPro" id="IPR016181">
    <property type="entry name" value="Acyl_CoA_acyltransferase"/>
</dbReference>
<proteinExistence type="predicted"/>
<sequence length="156" mass="17909">MKLQPIEYCHLKECADLFIAVFSNPPWNETWSQKSALSRLKDCYDTPGSYGIIAIAENQVFGFAIGFAETWYKDKHFFLKEMCVQSAKQRSGIGTKIMDMLYQDLVTQGVRTMYLLTVRDSSAEAFYEKCGFSNHSKMQIMSKTLKVQLQKVNESD</sequence>
<dbReference type="Gene3D" id="3.40.630.30">
    <property type="match status" value="1"/>
</dbReference>
<protein>
    <submittedName>
        <fullName evidence="2">GNAT family N-acetyltransferase</fullName>
    </submittedName>
</protein>
<evidence type="ECO:0000259" key="1">
    <source>
        <dbReference type="PROSITE" id="PS51186"/>
    </source>
</evidence>
<dbReference type="EMBL" id="JADEWN010000099">
    <property type="protein sequence ID" value="MBE9193496.1"/>
    <property type="molecule type" value="Genomic_DNA"/>
</dbReference>
<reference evidence="2 3" key="1">
    <citation type="submission" date="2020-10" db="EMBL/GenBank/DDBJ databases">
        <authorList>
            <person name="Castelo-Branco R."/>
            <person name="Eusebio N."/>
            <person name="Adriana R."/>
            <person name="Vieira A."/>
            <person name="Brugerolle De Fraissinette N."/>
            <person name="Rezende De Castro R."/>
            <person name="Schneider M.P."/>
            <person name="Vasconcelos V."/>
            <person name="Leao P.N."/>
        </authorList>
    </citation>
    <scope>NUCLEOTIDE SEQUENCE [LARGE SCALE GENOMIC DNA]</scope>
    <source>
        <strain evidence="2 3">LEGE 06123</strain>
    </source>
</reference>
<dbReference type="PROSITE" id="PS51186">
    <property type="entry name" value="GNAT"/>
    <property type="match status" value="1"/>
</dbReference>
<name>A0ABR9UYY3_9CHRO</name>
<evidence type="ECO:0000313" key="2">
    <source>
        <dbReference type="EMBL" id="MBE9193496.1"/>
    </source>
</evidence>
<dbReference type="CDD" id="cd04301">
    <property type="entry name" value="NAT_SF"/>
    <property type="match status" value="1"/>
</dbReference>
<organism evidence="2 3">
    <name type="scientific">Gloeocapsopsis crepidinum LEGE 06123</name>
    <dbReference type="NCBI Taxonomy" id="588587"/>
    <lineage>
        <taxon>Bacteria</taxon>
        <taxon>Bacillati</taxon>
        <taxon>Cyanobacteriota</taxon>
        <taxon>Cyanophyceae</taxon>
        <taxon>Oscillatoriophycideae</taxon>
        <taxon>Chroococcales</taxon>
        <taxon>Chroococcaceae</taxon>
        <taxon>Gloeocapsopsis</taxon>
    </lineage>
</organism>
<dbReference type="RefSeq" id="WP_193934880.1">
    <property type="nucleotide sequence ID" value="NZ_CAWPMZ010000149.1"/>
</dbReference>
<feature type="domain" description="N-acetyltransferase" evidence="1">
    <location>
        <begin position="1"/>
        <end position="146"/>
    </location>
</feature>
<accession>A0ABR9UYY3</accession>
<dbReference type="InterPro" id="IPR000182">
    <property type="entry name" value="GNAT_dom"/>
</dbReference>
<dbReference type="SUPFAM" id="SSF55729">
    <property type="entry name" value="Acyl-CoA N-acyltransferases (Nat)"/>
    <property type="match status" value="1"/>
</dbReference>
<keyword evidence="3" id="KW-1185">Reference proteome</keyword>
<comment type="caution">
    <text evidence="2">The sequence shown here is derived from an EMBL/GenBank/DDBJ whole genome shotgun (WGS) entry which is preliminary data.</text>
</comment>
<evidence type="ECO:0000313" key="3">
    <source>
        <dbReference type="Proteomes" id="UP000651156"/>
    </source>
</evidence>
<dbReference type="Pfam" id="PF00583">
    <property type="entry name" value="Acetyltransf_1"/>
    <property type="match status" value="1"/>
</dbReference>
<gene>
    <name evidence="2" type="ORF">IQ230_24805</name>
</gene>
<dbReference type="Proteomes" id="UP000651156">
    <property type="component" value="Unassembled WGS sequence"/>
</dbReference>